<dbReference type="PROSITE" id="PS00028">
    <property type="entry name" value="ZINC_FINGER_C2H2_1"/>
    <property type="match status" value="1"/>
</dbReference>
<protein>
    <recommendedName>
        <fullName evidence="3">C2H2-type domain-containing protein</fullName>
    </recommendedName>
</protein>
<feature type="domain" description="C2H2-type" evidence="3">
    <location>
        <begin position="4"/>
        <end position="34"/>
    </location>
</feature>
<evidence type="ECO:0000256" key="2">
    <source>
        <dbReference type="SAM" id="MobiDB-lite"/>
    </source>
</evidence>
<gene>
    <name evidence="4" type="ORF">EV421DRAFT_1904828</name>
</gene>
<evidence type="ECO:0000313" key="4">
    <source>
        <dbReference type="EMBL" id="KAK0441372.1"/>
    </source>
</evidence>
<keyword evidence="5" id="KW-1185">Reference proteome</keyword>
<dbReference type="EMBL" id="JAUEPT010000030">
    <property type="protein sequence ID" value="KAK0441372.1"/>
    <property type="molecule type" value="Genomic_DNA"/>
</dbReference>
<dbReference type="InterPro" id="IPR041078">
    <property type="entry name" value="Plavaka"/>
</dbReference>
<dbReference type="AlphaFoldDB" id="A0AA39JFZ2"/>
<name>A0AA39JFZ2_9AGAR</name>
<accession>A0AA39JFZ2</accession>
<comment type="caution">
    <text evidence="4">The sequence shown here is derived from an EMBL/GenBank/DDBJ whole genome shotgun (WGS) entry which is preliminary data.</text>
</comment>
<dbReference type="InterPro" id="IPR013087">
    <property type="entry name" value="Znf_C2H2_type"/>
</dbReference>
<feature type="compositionally biased region" description="Low complexity" evidence="2">
    <location>
        <begin position="38"/>
        <end position="48"/>
    </location>
</feature>
<feature type="region of interest" description="Disordered" evidence="2">
    <location>
        <begin position="25"/>
        <end position="91"/>
    </location>
</feature>
<evidence type="ECO:0000256" key="1">
    <source>
        <dbReference type="PROSITE-ProRule" id="PRU00042"/>
    </source>
</evidence>
<feature type="compositionally biased region" description="Polar residues" evidence="2">
    <location>
        <begin position="69"/>
        <end position="78"/>
    </location>
</feature>
<keyword evidence="1" id="KW-0479">Metal-binding</keyword>
<sequence>MPRHRCPWTGCNRVFKRVGDLTRHVNSRHQSHSASINRVSPSSRYPSESEPEVSDYPHGDDTILDDTELPTSCSQSPPSSVPIPASEKRQRTLHPFLTGVKTDRDGHPLPPDTPPPANPPIANVWAPFSGEVQFRLADFLFHKVEMSQSDINELLDLWSLDMHRHGDDAPFDNHQALYKAIDEICVGSAPWKCFETVVPDTLGRDAPEWQRRSYQIWFRDPDTVISNILANRDFEKEFDTTPYIDLDATGQRRWSDFMSGNYAWRHATQIFEADGSTEGAMYVSVILGSDKTTVSVATGNMEYYLIYLSIGNLHNSARQDHRNGVVPIAFLAIPKSDRKYDRDVAFRLFKKKLYHESLTAILSSLIPAMTTPVVRQCPDDHYRCVIYDLGPYIANYPEQVLLAGIVQGWCVKCTSPAANLDEAGDRRSHKLTEVLLEAFADDGDVLWDNYDIDEDILPFTFNFPHADIHEMISSDLLHQIIKGSFKDHLVEWVHEYLVLKEGETRANEIMDDIDRRIAQWTGDDSKALMKVYLAAVAEYLPEAIMKTLSAFMDFCYLVRRSDFDESTLNQVRETIRCFHHFREAFKLSGVRESFSLPQQHAIIHYPSHIMEFGAPNGLCSSITESRHITAVKKPWRRSNRYNALSQMLLTNQRLDKLVALRTDLIQRGLVQPSRAPPADPFNNGMEDEGAVDGERTIGAVTLAKTPEHGYPRDIDDLGQYIGYPDLPGLTQLFLHEQLTQGRLDNHNHTSDTNYPLINSPVHVFHSATATFYSPSDISGIRGMCHERICATLSWHGYPWYDCALAIVDEEKSGFRGMNVVRVLLFFSFWHNGEEFSCALVHWFNTYGRLPDVKTGMWIVRPDFCGTVRCTPVLSVIHVDTLLQGTHLLPVFGSRALPHKFHHSWSLDCFQAFYVNRYADHHMHEIIF</sequence>
<keyword evidence="1" id="KW-0862">Zinc</keyword>
<proteinExistence type="predicted"/>
<keyword evidence="1" id="KW-0863">Zinc-finger</keyword>
<dbReference type="Proteomes" id="UP001175226">
    <property type="component" value="Unassembled WGS sequence"/>
</dbReference>
<dbReference type="GO" id="GO:0008270">
    <property type="term" value="F:zinc ion binding"/>
    <property type="evidence" value="ECO:0007669"/>
    <property type="project" value="UniProtKB-KW"/>
</dbReference>
<organism evidence="4 5">
    <name type="scientific">Armillaria borealis</name>
    <dbReference type="NCBI Taxonomy" id="47425"/>
    <lineage>
        <taxon>Eukaryota</taxon>
        <taxon>Fungi</taxon>
        <taxon>Dikarya</taxon>
        <taxon>Basidiomycota</taxon>
        <taxon>Agaricomycotina</taxon>
        <taxon>Agaricomycetes</taxon>
        <taxon>Agaricomycetidae</taxon>
        <taxon>Agaricales</taxon>
        <taxon>Marasmiineae</taxon>
        <taxon>Physalacriaceae</taxon>
        <taxon>Armillaria</taxon>
    </lineage>
</organism>
<dbReference type="SMART" id="SM00355">
    <property type="entry name" value="ZnF_C2H2"/>
    <property type="match status" value="1"/>
</dbReference>
<dbReference type="PROSITE" id="PS50157">
    <property type="entry name" value="ZINC_FINGER_C2H2_2"/>
    <property type="match status" value="1"/>
</dbReference>
<dbReference type="Pfam" id="PF18759">
    <property type="entry name" value="Plavaka"/>
    <property type="match status" value="1"/>
</dbReference>
<evidence type="ECO:0000313" key="5">
    <source>
        <dbReference type="Proteomes" id="UP001175226"/>
    </source>
</evidence>
<evidence type="ECO:0000259" key="3">
    <source>
        <dbReference type="PROSITE" id="PS50157"/>
    </source>
</evidence>
<reference evidence="4" key="1">
    <citation type="submission" date="2023-06" db="EMBL/GenBank/DDBJ databases">
        <authorList>
            <consortium name="Lawrence Berkeley National Laboratory"/>
            <person name="Ahrendt S."/>
            <person name="Sahu N."/>
            <person name="Indic B."/>
            <person name="Wong-Bajracharya J."/>
            <person name="Merenyi Z."/>
            <person name="Ke H.-M."/>
            <person name="Monk M."/>
            <person name="Kocsube S."/>
            <person name="Drula E."/>
            <person name="Lipzen A."/>
            <person name="Balint B."/>
            <person name="Henrissat B."/>
            <person name="Andreopoulos B."/>
            <person name="Martin F.M."/>
            <person name="Harder C.B."/>
            <person name="Rigling D."/>
            <person name="Ford K.L."/>
            <person name="Foster G.D."/>
            <person name="Pangilinan J."/>
            <person name="Papanicolaou A."/>
            <person name="Barry K."/>
            <person name="LaButti K."/>
            <person name="Viragh M."/>
            <person name="Koriabine M."/>
            <person name="Yan M."/>
            <person name="Riley R."/>
            <person name="Champramary S."/>
            <person name="Plett K.L."/>
            <person name="Tsai I.J."/>
            <person name="Slot J."/>
            <person name="Sipos G."/>
            <person name="Plett J."/>
            <person name="Nagy L.G."/>
            <person name="Grigoriev I.V."/>
        </authorList>
    </citation>
    <scope>NUCLEOTIDE SEQUENCE</scope>
    <source>
        <strain evidence="4">FPL87.14</strain>
    </source>
</reference>